<reference evidence="2 3" key="1">
    <citation type="submission" date="2017-12" db="EMBL/GenBank/DDBJ databases">
        <title>Anaerobic carbon monoxide metabolism by Pleomorphomonas carboxyditropha sp. nov., a new mesophilic hydrogenogenic carboxidotroph.</title>
        <authorList>
            <person name="Esquivel-Elizondo S."/>
            <person name="Krajmalnik-Brown R."/>
        </authorList>
    </citation>
    <scope>NUCLEOTIDE SEQUENCE [LARGE SCALE GENOMIC DNA]</scope>
    <source>
        <strain evidence="2 3">R5-392</strain>
    </source>
</reference>
<organism evidence="2 3">
    <name type="scientific">Pleomorphomonas diazotrophica</name>
    <dbReference type="NCBI Taxonomy" id="1166257"/>
    <lineage>
        <taxon>Bacteria</taxon>
        <taxon>Pseudomonadati</taxon>
        <taxon>Pseudomonadota</taxon>
        <taxon>Alphaproteobacteria</taxon>
        <taxon>Hyphomicrobiales</taxon>
        <taxon>Pleomorphomonadaceae</taxon>
        <taxon>Pleomorphomonas</taxon>
    </lineage>
</organism>
<dbReference type="SUPFAM" id="SSF110849">
    <property type="entry name" value="ParB/Sulfiredoxin"/>
    <property type="match status" value="1"/>
</dbReference>
<sequence length="281" mass="31618">MQVQSIKIADIDRSKALRAINLDWAQALADETREAGRPQWQPIEVVALEKGYRLIKGNQRIEATRLLGLDEIEARVFDLAEFLDEAEIRLREIRSRMLTYPLTALDRAIHLIAWKEIYETANAVDRRGGKRRGIEAQTNSQDFAKRFSLAAANVLQISERSVQNAIKVAKGLSESVRRRISAHPLADNMTELLQLSGETVDRQEKIVGLMLSDPPAADGVAEAIAIIDRMPAPRQLELWERTSASLMRLPDTQLDRVFESLAPKIMAWMARQTNKSGKKAA</sequence>
<accession>A0A1I4Q7L7</accession>
<name>A0A1I4Q7L7_9HYPH</name>
<protein>
    <recommendedName>
        <fullName evidence="1">ParB-like N-terminal domain-containing protein</fullName>
    </recommendedName>
</protein>
<evidence type="ECO:0000259" key="1">
    <source>
        <dbReference type="Pfam" id="PF02195"/>
    </source>
</evidence>
<dbReference type="InterPro" id="IPR003115">
    <property type="entry name" value="ParB_N"/>
</dbReference>
<dbReference type="InterPro" id="IPR036086">
    <property type="entry name" value="ParB/Sulfiredoxin_sf"/>
</dbReference>
<keyword evidence="3" id="KW-1185">Reference proteome</keyword>
<dbReference type="EMBL" id="PJNW01000002">
    <property type="protein sequence ID" value="PKR90903.1"/>
    <property type="molecule type" value="Genomic_DNA"/>
</dbReference>
<proteinExistence type="predicted"/>
<dbReference type="Proteomes" id="UP000233491">
    <property type="component" value="Unassembled WGS sequence"/>
</dbReference>
<dbReference type="Gene3D" id="3.90.1530.30">
    <property type="match status" value="1"/>
</dbReference>
<comment type="caution">
    <text evidence="2">The sequence shown here is derived from an EMBL/GenBank/DDBJ whole genome shotgun (WGS) entry which is preliminary data.</text>
</comment>
<dbReference type="Pfam" id="PF02195">
    <property type="entry name" value="ParB_N"/>
    <property type="match status" value="1"/>
</dbReference>
<evidence type="ECO:0000313" key="2">
    <source>
        <dbReference type="EMBL" id="PKR90903.1"/>
    </source>
</evidence>
<evidence type="ECO:0000313" key="3">
    <source>
        <dbReference type="Proteomes" id="UP000233491"/>
    </source>
</evidence>
<gene>
    <name evidence="2" type="ORF">CXZ10_06030</name>
</gene>
<dbReference type="AlphaFoldDB" id="A0A1I4Q7L7"/>
<dbReference type="RefSeq" id="WP_101288166.1">
    <property type="nucleotide sequence ID" value="NZ_FOUQ01000001.1"/>
</dbReference>
<feature type="domain" description="ParB-like N-terminal" evidence="1">
    <location>
        <begin position="2"/>
        <end position="80"/>
    </location>
</feature>